<evidence type="ECO:0000313" key="4">
    <source>
        <dbReference type="Proteomes" id="UP001163203"/>
    </source>
</evidence>
<feature type="coiled-coil region" evidence="1">
    <location>
        <begin position="58"/>
        <end position="120"/>
    </location>
</feature>
<name>A0ABY7B4A9_9PSEU</name>
<evidence type="ECO:0008006" key="5">
    <source>
        <dbReference type="Google" id="ProtNLM"/>
    </source>
</evidence>
<keyword evidence="4" id="KW-1185">Reference proteome</keyword>
<dbReference type="RefSeq" id="WP_268757278.1">
    <property type="nucleotide sequence ID" value="NZ_CP113836.1"/>
</dbReference>
<keyword evidence="2" id="KW-1133">Transmembrane helix</keyword>
<accession>A0ABY7B4A9</accession>
<feature type="transmembrane region" description="Helical" evidence="2">
    <location>
        <begin position="352"/>
        <end position="374"/>
    </location>
</feature>
<dbReference type="EMBL" id="CP113836">
    <property type="protein sequence ID" value="WAL67150.1"/>
    <property type="molecule type" value="Genomic_DNA"/>
</dbReference>
<keyword evidence="2" id="KW-0472">Membrane</keyword>
<evidence type="ECO:0000256" key="2">
    <source>
        <dbReference type="SAM" id="Phobius"/>
    </source>
</evidence>
<proteinExistence type="predicted"/>
<feature type="transmembrane region" description="Helical" evidence="2">
    <location>
        <begin position="691"/>
        <end position="711"/>
    </location>
</feature>
<keyword evidence="1" id="KW-0175">Coiled coil</keyword>
<protein>
    <recommendedName>
        <fullName evidence="5">Tape measure protein</fullName>
    </recommendedName>
</protein>
<sequence length="1004" mass="105928">MMREVDPTTGQFRGGLGLARTEADRIARSMQSFEEEMRRADPAVGSFTGSLGLSASQVERLSQRLESANSEVNKLSRLMREVDPSAGQFRGSLALTRTEADKLATEMVKLEEDMRHADSAAGSFTGSLGLSASAVDRLVKGFRAADNATGSFKGTLGLTKREVDDLTGASMRTGAAAENFARMMREVDPTVGAFKGTLNLTRSEADRLGKAIAATGEETKKYSAWTDEATKKTNVLGGAAHFLANMIIGLHRGYLDLHFGGSSVLQLFDGLHKTTRLLAEDGFQPLKNLAQASVHSWSEFSSALADVGKRFGPLISGIQAVGESLMGFLQMVGQIVVGVGVLGSAMSYAAGLVAVGSLGLLQFGAAGIFVMGILTMMHKQLSKAFQPVVNELQNALMPTFDKAINQVILPLLNTLLPALKSGFIDIADAVFSGAAGFQEWIKTGGGLGVISDFIHGIATMIREATPGIGAMVEGFLRMTANVNTWRQLGDIVTVVGQGLGQLFDELNNTGLYTQGLSALRALLYSLMPAFNQLVEGVTKAFIAGTPGVQAFFDSLSTAFSEIDWTLVGRTFGDVAAFFGKLLEVGAPVINLIMQFTQQLAQALTPVLAALQPYIQTIATEIGQALTQALQILAPMLPGLAQAFGAFLQAIIPVALSMLPALTSAFAFLIPTLIRLMPVILMLVAEFQMSSGAFEGLAIMIIGSIAAIVQALTGDLSGAVKTGAQAMVVGARTMGTSWQEGMQTMKLATETNWNAIADQVQQAGLAAQRSVNQTMNGMSGAVDSGTGRIRERASSVLGRDVPAFARAGFDDANRNASDGMDGMLWSVIDGTGTIQGVFSGLPKKMQDALGDPNFLEGVGESIIDGLVTGIKVKAMSALTSTLQWVTDLIPIWKGPAEKDRVLLHGTGQLIMQGLTNGLAEGAQGVRSFLQSFTTEVSGSMNGTLTATGSFVATPVIRGNAGTAVTVAPVFQGNHLMSERDMDIFLQKMGPALVRMLQQGGVYVRA</sequence>
<organism evidence="3 4">
    <name type="scientific">Amycolatopsis cynarae</name>
    <dbReference type="NCBI Taxonomy" id="2995223"/>
    <lineage>
        <taxon>Bacteria</taxon>
        <taxon>Bacillati</taxon>
        <taxon>Actinomycetota</taxon>
        <taxon>Actinomycetes</taxon>
        <taxon>Pseudonocardiales</taxon>
        <taxon>Pseudonocardiaceae</taxon>
        <taxon>Amycolatopsis</taxon>
    </lineage>
</organism>
<feature type="transmembrane region" description="Helical" evidence="2">
    <location>
        <begin position="639"/>
        <end position="658"/>
    </location>
</feature>
<keyword evidence="2" id="KW-0812">Transmembrane</keyword>
<dbReference type="Proteomes" id="UP001163203">
    <property type="component" value="Chromosome"/>
</dbReference>
<reference evidence="3" key="1">
    <citation type="submission" date="2022-11" db="EMBL/GenBank/DDBJ databases">
        <authorList>
            <person name="Mo P."/>
        </authorList>
    </citation>
    <scope>NUCLEOTIDE SEQUENCE</scope>
    <source>
        <strain evidence="3">HUAS 11-8</strain>
    </source>
</reference>
<gene>
    <name evidence="3" type="ORF">ORV05_05000</name>
</gene>
<feature type="transmembrane region" description="Helical" evidence="2">
    <location>
        <begin position="664"/>
        <end position="684"/>
    </location>
</feature>
<evidence type="ECO:0000256" key="1">
    <source>
        <dbReference type="SAM" id="Coils"/>
    </source>
</evidence>
<evidence type="ECO:0000313" key="3">
    <source>
        <dbReference type="EMBL" id="WAL67150.1"/>
    </source>
</evidence>